<comment type="subcellular location">
    <subcellularLocation>
        <location evidence="1">Cell membrane</location>
        <topology evidence="1">Multi-pass membrane protein</topology>
    </subcellularLocation>
</comment>
<dbReference type="EMBL" id="JACHFE010000002">
    <property type="protein sequence ID" value="MBB5320205.1"/>
    <property type="molecule type" value="Genomic_DNA"/>
</dbReference>
<feature type="transmembrane region" description="Helical" evidence="6">
    <location>
        <begin position="169"/>
        <end position="191"/>
    </location>
</feature>
<comment type="caution">
    <text evidence="7">The sequence shown here is derived from an EMBL/GenBank/DDBJ whole genome shotgun (WGS) entry which is preliminary data.</text>
</comment>
<dbReference type="RefSeq" id="WP_183699810.1">
    <property type="nucleotide sequence ID" value="NZ_JACHFE010000002.1"/>
</dbReference>
<feature type="transmembrane region" description="Helical" evidence="6">
    <location>
        <begin position="39"/>
        <end position="59"/>
    </location>
</feature>
<keyword evidence="2" id="KW-1003">Cell membrane</keyword>
<sequence length="199" mass="21411">MVEILAYALGVMYSPGPANLLSLNAGLNGRVPLSFSAGVGLAMLILFLLFGYTGAWLIAPPYQGVISLLGAGYILYLAYKVARASITINYAAQARDNRLNFHAGLILQLLNPKAFIAILPIVTVQFPAEGIEGPAISVWSFALAALAFGAPSVYMLMGRYMGQYIARPAYFRGINLGMAVLLVYVAGDIAYNHAYRVWV</sequence>
<protein>
    <submittedName>
        <fullName evidence="7">Threonine/homoserine/homoserine lactone efflux protein</fullName>
    </submittedName>
</protein>
<dbReference type="Pfam" id="PF01810">
    <property type="entry name" value="LysE"/>
    <property type="match status" value="1"/>
</dbReference>
<accession>A0A840UCK3</accession>
<evidence type="ECO:0000256" key="5">
    <source>
        <dbReference type="ARBA" id="ARBA00023136"/>
    </source>
</evidence>
<dbReference type="PANTHER" id="PTHR30086">
    <property type="entry name" value="ARGININE EXPORTER PROTEIN ARGO"/>
    <property type="match status" value="1"/>
</dbReference>
<evidence type="ECO:0000256" key="2">
    <source>
        <dbReference type="ARBA" id="ARBA00022475"/>
    </source>
</evidence>
<evidence type="ECO:0000256" key="1">
    <source>
        <dbReference type="ARBA" id="ARBA00004651"/>
    </source>
</evidence>
<dbReference type="PANTHER" id="PTHR30086:SF20">
    <property type="entry name" value="ARGININE EXPORTER PROTEIN ARGO-RELATED"/>
    <property type="match status" value="1"/>
</dbReference>
<keyword evidence="3 6" id="KW-0812">Transmembrane</keyword>
<dbReference type="GO" id="GO:0015171">
    <property type="term" value="F:amino acid transmembrane transporter activity"/>
    <property type="evidence" value="ECO:0007669"/>
    <property type="project" value="TreeGrafter"/>
</dbReference>
<evidence type="ECO:0000313" key="8">
    <source>
        <dbReference type="Proteomes" id="UP000591735"/>
    </source>
</evidence>
<dbReference type="AlphaFoldDB" id="A0A840UCK3"/>
<dbReference type="GO" id="GO:0005886">
    <property type="term" value="C:plasma membrane"/>
    <property type="evidence" value="ECO:0007669"/>
    <property type="project" value="UniProtKB-SubCell"/>
</dbReference>
<keyword evidence="8" id="KW-1185">Reference proteome</keyword>
<dbReference type="Proteomes" id="UP000591735">
    <property type="component" value="Unassembled WGS sequence"/>
</dbReference>
<feature type="transmembrane region" description="Helical" evidence="6">
    <location>
        <begin position="6"/>
        <end position="27"/>
    </location>
</feature>
<gene>
    <name evidence="7" type="ORF">HNR38_000677</name>
</gene>
<feature type="transmembrane region" description="Helical" evidence="6">
    <location>
        <begin position="103"/>
        <end position="124"/>
    </location>
</feature>
<keyword evidence="4 6" id="KW-1133">Transmembrane helix</keyword>
<organism evidence="7 8">
    <name type="scientific">Marinobacter oulmenensis</name>
    <dbReference type="NCBI Taxonomy" id="643747"/>
    <lineage>
        <taxon>Bacteria</taxon>
        <taxon>Pseudomonadati</taxon>
        <taxon>Pseudomonadota</taxon>
        <taxon>Gammaproteobacteria</taxon>
        <taxon>Pseudomonadales</taxon>
        <taxon>Marinobacteraceae</taxon>
        <taxon>Marinobacter</taxon>
    </lineage>
</organism>
<evidence type="ECO:0000256" key="6">
    <source>
        <dbReference type="SAM" id="Phobius"/>
    </source>
</evidence>
<evidence type="ECO:0000313" key="7">
    <source>
        <dbReference type="EMBL" id="MBB5320205.1"/>
    </source>
</evidence>
<proteinExistence type="predicted"/>
<keyword evidence="5 6" id="KW-0472">Membrane</keyword>
<evidence type="ECO:0000256" key="4">
    <source>
        <dbReference type="ARBA" id="ARBA00022989"/>
    </source>
</evidence>
<evidence type="ECO:0000256" key="3">
    <source>
        <dbReference type="ARBA" id="ARBA00022692"/>
    </source>
</evidence>
<dbReference type="GO" id="GO:0033228">
    <property type="term" value="P:cysteine export across plasma membrane"/>
    <property type="evidence" value="ECO:0007669"/>
    <property type="project" value="TreeGrafter"/>
</dbReference>
<reference evidence="7 8" key="1">
    <citation type="submission" date="2020-08" db="EMBL/GenBank/DDBJ databases">
        <title>Genomic Encyclopedia of Type Strains, Phase IV (KMG-IV): sequencing the most valuable type-strain genomes for metagenomic binning, comparative biology and taxonomic classification.</title>
        <authorList>
            <person name="Goeker M."/>
        </authorList>
    </citation>
    <scope>NUCLEOTIDE SEQUENCE [LARGE SCALE GENOMIC DNA]</scope>
    <source>
        <strain evidence="7 8">DSM 22359</strain>
    </source>
</reference>
<feature type="transmembrane region" description="Helical" evidence="6">
    <location>
        <begin position="136"/>
        <end position="157"/>
    </location>
</feature>
<name>A0A840UCK3_9GAMM</name>
<feature type="transmembrane region" description="Helical" evidence="6">
    <location>
        <begin position="65"/>
        <end position="82"/>
    </location>
</feature>
<dbReference type="InterPro" id="IPR001123">
    <property type="entry name" value="LeuE-type"/>
</dbReference>